<name>A0A921JDC7_9HYPH</name>
<dbReference type="Pfam" id="PF00015">
    <property type="entry name" value="MCPsignal"/>
    <property type="match status" value="1"/>
</dbReference>
<comment type="caution">
    <text evidence="12">The sequence shown here is derived from an EMBL/GenBank/DDBJ whole genome shotgun (WGS) entry which is preliminary data.</text>
</comment>
<accession>A0A921JDC7</accession>
<dbReference type="PROSITE" id="PS50885">
    <property type="entry name" value="HAMP"/>
    <property type="match status" value="1"/>
</dbReference>
<proteinExistence type="inferred from homology"/>
<evidence type="ECO:0000256" key="2">
    <source>
        <dbReference type="ARBA" id="ARBA00022519"/>
    </source>
</evidence>
<dbReference type="EMBL" id="DYYG01000009">
    <property type="protein sequence ID" value="HJE22475.1"/>
    <property type="molecule type" value="Genomic_DNA"/>
</dbReference>
<dbReference type="GO" id="GO:0005886">
    <property type="term" value="C:plasma membrane"/>
    <property type="evidence" value="ECO:0007669"/>
    <property type="project" value="UniProtKB-SubCell"/>
</dbReference>
<reference evidence="12" key="2">
    <citation type="submission" date="2021-09" db="EMBL/GenBank/DDBJ databases">
        <authorList>
            <person name="Gilroy R."/>
        </authorList>
    </citation>
    <scope>NUCLEOTIDE SEQUENCE</scope>
    <source>
        <strain evidence="12">316</strain>
    </source>
</reference>
<dbReference type="Proteomes" id="UP000742631">
    <property type="component" value="Unassembled WGS sequence"/>
</dbReference>
<organism evidence="12 13">
    <name type="scientific">Methylorubrum populi</name>
    <dbReference type="NCBI Taxonomy" id="223967"/>
    <lineage>
        <taxon>Bacteria</taxon>
        <taxon>Pseudomonadati</taxon>
        <taxon>Pseudomonadota</taxon>
        <taxon>Alphaproteobacteria</taxon>
        <taxon>Hyphomicrobiales</taxon>
        <taxon>Methylobacteriaceae</taxon>
        <taxon>Methylorubrum</taxon>
    </lineage>
</organism>
<dbReference type="SMART" id="SM00283">
    <property type="entry name" value="MA"/>
    <property type="match status" value="1"/>
</dbReference>
<dbReference type="InterPro" id="IPR004089">
    <property type="entry name" value="MCPsignal_dom"/>
</dbReference>
<evidence type="ECO:0000259" key="11">
    <source>
        <dbReference type="PROSITE" id="PS50906"/>
    </source>
</evidence>
<evidence type="ECO:0000256" key="5">
    <source>
        <dbReference type="PROSITE-ProRule" id="PRU00284"/>
    </source>
</evidence>
<dbReference type="PROSITE" id="PS50906">
    <property type="entry name" value="NIT"/>
    <property type="match status" value="1"/>
</dbReference>
<keyword evidence="3 5" id="KW-0807">Transducer</keyword>
<evidence type="ECO:0000259" key="9">
    <source>
        <dbReference type="PROSITE" id="PS50192"/>
    </source>
</evidence>
<dbReference type="PRINTS" id="PR00260">
    <property type="entry name" value="CHEMTRNSDUCR"/>
</dbReference>
<dbReference type="Pfam" id="PF00672">
    <property type="entry name" value="HAMP"/>
    <property type="match status" value="1"/>
</dbReference>
<dbReference type="SUPFAM" id="SSF58104">
    <property type="entry name" value="Methyl-accepting chemotaxis protein (MCP) signaling domain"/>
    <property type="match status" value="1"/>
</dbReference>
<dbReference type="InterPro" id="IPR013587">
    <property type="entry name" value="Nitrate/nitrite_sensing"/>
</dbReference>
<dbReference type="PROSITE" id="PS50111">
    <property type="entry name" value="CHEMOTAXIS_TRANSDUC_2"/>
    <property type="match status" value="1"/>
</dbReference>
<keyword evidence="7" id="KW-0812">Transmembrane</keyword>
<keyword evidence="7" id="KW-1133">Transmembrane helix</keyword>
<evidence type="ECO:0000259" key="10">
    <source>
        <dbReference type="PROSITE" id="PS50885"/>
    </source>
</evidence>
<evidence type="ECO:0000256" key="1">
    <source>
        <dbReference type="ARBA" id="ARBA00004429"/>
    </source>
</evidence>
<feature type="domain" description="NIT" evidence="11">
    <location>
        <begin position="59"/>
        <end position="309"/>
    </location>
</feature>
<protein>
    <submittedName>
        <fullName evidence="12">Nitrate- and nitrite sensing domain-containing protein</fullName>
    </submittedName>
</protein>
<feature type="region of interest" description="Disordered" evidence="6">
    <location>
        <begin position="633"/>
        <end position="659"/>
    </location>
</feature>
<dbReference type="PANTHER" id="PTHR32089:SF112">
    <property type="entry name" value="LYSOZYME-LIKE PROTEIN-RELATED"/>
    <property type="match status" value="1"/>
</dbReference>
<evidence type="ECO:0000313" key="12">
    <source>
        <dbReference type="EMBL" id="HJE22475.1"/>
    </source>
</evidence>
<dbReference type="Pfam" id="PF08376">
    <property type="entry name" value="NIT"/>
    <property type="match status" value="1"/>
</dbReference>
<dbReference type="SMART" id="SM00304">
    <property type="entry name" value="HAMP"/>
    <property type="match status" value="1"/>
</dbReference>
<dbReference type="GO" id="GO:0006935">
    <property type="term" value="P:chemotaxis"/>
    <property type="evidence" value="ECO:0007669"/>
    <property type="project" value="InterPro"/>
</dbReference>
<keyword evidence="2" id="KW-1003">Cell membrane</keyword>
<dbReference type="PANTHER" id="PTHR32089">
    <property type="entry name" value="METHYL-ACCEPTING CHEMOTAXIS PROTEIN MCPB"/>
    <property type="match status" value="1"/>
</dbReference>
<dbReference type="InterPro" id="IPR000727">
    <property type="entry name" value="T_SNARE_dom"/>
</dbReference>
<keyword evidence="7" id="KW-0472">Membrane</keyword>
<evidence type="ECO:0000256" key="4">
    <source>
        <dbReference type="ARBA" id="ARBA00029447"/>
    </source>
</evidence>
<dbReference type="Gene3D" id="6.10.340.10">
    <property type="match status" value="1"/>
</dbReference>
<reference evidence="12" key="1">
    <citation type="journal article" date="2021" name="PeerJ">
        <title>Extensive microbial diversity within the chicken gut microbiome revealed by metagenomics and culture.</title>
        <authorList>
            <person name="Gilroy R."/>
            <person name="Ravi A."/>
            <person name="Getino M."/>
            <person name="Pursley I."/>
            <person name="Horton D.L."/>
            <person name="Alikhan N.F."/>
            <person name="Baker D."/>
            <person name="Gharbi K."/>
            <person name="Hall N."/>
            <person name="Watson M."/>
            <person name="Adriaenssens E.M."/>
            <person name="Foster-Nyarko E."/>
            <person name="Jarju S."/>
            <person name="Secka A."/>
            <person name="Antonio M."/>
            <person name="Oren A."/>
            <person name="Chaudhuri R.R."/>
            <person name="La Ragione R."/>
            <person name="Hildebrand F."/>
            <person name="Pallen M.J."/>
        </authorList>
    </citation>
    <scope>NUCLEOTIDE SEQUENCE</scope>
    <source>
        <strain evidence="12">316</strain>
    </source>
</reference>
<comment type="subcellular location">
    <subcellularLocation>
        <location evidence="1">Cell inner membrane</location>
        <topology evidence="1">Multi-pass membrane protein</topology>
    </subcellularLocation>
</comment>
<dbReference type="InterPro" id="IPR003660">
    <property type="entry name" value="HAMP_dom"/>
</dbReference>
<feature type="transmembrane region" description="Helical" evidence="7">
    <location>
        <begin position="317"/>
        <end position="343"/>
    </location>
</feature>
<dbReference type="InterPro" id="IPR004090">
    <property type="entry name" value="Chemotax_Me-accpt_rcpt"/>
</dbReference>
<feature type="domain" description="Methyl-accepting transducer" evidence="8">
    <location>
        <begin position="433"/>
        <end position="669"/>
    </location>
</feature>
<dbReference type="Gene3D" id="1.10.287.950">
    <property type="entry name" value="Methyl-accepting chemotaxis protein"/>
    <property type="match status" value="1"/>
</dbReference>
<feature type="domain" description="T-SNARE coiled-coil homology" evidence="9">
    <location>
        <begin position="585"/>
        <end position="647"/>
    </location>
</feature>
<dbReference type="GO" id="GO:0004888">
    <property type="term" value="F:transmembrane signaling receptor activity"/>
    <property type="evidence" value="ECO:0007669"/>
    <property type="project" value="InterPro"/>
</dbReference>
<keyword evidence="2" id="KW-0997">Cell inner membrane</keyword>
<gene>
    <name evidence="12" type="ORF">K8W01_02285</name>
</gene>
<evidence type="ECO:0000256" key="6">
    <source>
        <dbReference type="SAM" id="MobiDB-lite"/>
    </source>
</evidence>
<evidence type="ECO:0000259" key="8">
    <source>
        <dbReference type="PROSITE" id="PS50111"/>
    </source>
</evidence>
<dbReference type="GO" id="GO:0007165">
    <property type="term" value="P:signal transduction"/>
    <property type="evidence" value="ECO:0007669"/>
    <property type="project" value="UniProtKB-KW"/>
</dbReference>
<evidence type="ECO:0000256" key="3">
    <source>
        <dbReference type="ARBA" id="ARBA00023224"/>
    </source>
</evidence>
<dbReference type="AlphaFoldDB" id="A0A921JDC7"/>
<dbReference type="CDD" id="cd06225">
    <property type="entry name" value="HAMP"/>
    <property type="match status" value="1"/>
</dbReference>
<feature type="domain" description="HAMP" evidence="10">
    <location>
        <begin position="340"/>
        <end position="392"/>
    </location>
</feature>
<dbReference type="InterPro" id="IPR010910">
    <property type="entry name" value="Nitrate/nitrite_sensing_bac"/>
</dbReference>
<comment type="similarity">
    <text evidence="4">Belongs to the methyl-accepting chemotaxis (MCP) protein family.</text>
</comment>
<sequence length="689" mass="70062">MHRPLLRSVALPSSLRARIVAVALIPCLAFGAVAGLAVTERAGQGRAMARMEELAGLSVRIGAFVHEAQRERGASSLYLGSKGAQFGPELAAQRRVTDAARAALVTELDAAEAGAAGAFSRKAAALHDGLAGIDRHRDAVDRLETAVPANLAFYSGVIAGALDTVREVAQIAADPAIGARVSALSAFLSLKEFAGQERAAASAVFAAGTLDRAGLRRLTGLAADQATFEGLFRAASPAEDVAAFEAVNASEAAREVARIRGLALDTTPGQTPAFTDAKGWFRLATQRIDGLKTIEDRLTAVLAREAAAARLRAERTVLLWAGATLATLLLSVGLAFGLGSAIARPLSRMARALTAIGRGETQVEIPVKGPGELRAIAQAAVAFRDSVAERARIRAAQERGAEEEAARRHAEMMAVADGFEARVGGIVEAVSAAAEQLEASARAMRATAGEASSLSASAAQASALAARSSDGIAAATEELSASIREIAAQVGSSALAASAAEEEAARTAAEVERLAATAGSIGRIVGLISEIAGQTNLLALNATIEAARAGEAGRGFAVVAAEVKGLAAQTARATDEIAGRMAEIDAATGTSVSGITGIARTIRDLSRISNDIAAAVEQQGAATAEIARTTVETSAGTRRASDDVAGVARTADDASTGSGQVLDAASDLARQAAALRLEVGGFLAQVRAA</sequence>
<evidence type="ECO:0000256" key="7">
    <source>
        <dbReference type="SAM" id="Phobius"/>
    </source>
</evidence>
<dbReference type="PROSITE" id="PS50192">
    <property type="entry name" value="T_SNARE"/>
    <property type="match status" value="1"/>
</dbReference>
<evidence type="ECO:0000313" key="13">
    <source>
        <dbReference type="Proteomes" id="UP000742631"/>
    </source>
</evidence>